<accession>A0A2K3JLQ6</accession>
<comment type="caution">
    <text evidence="1">The sequence shown here is derived from an EMBL/GenBank/DDBJ whole genome shotgun (WGS) entry which is preliminary data.</text>
</comment>
<feature type="non-terminal residue" evidence="1">
    <location>
        <position position="61"/>
    </location>
</feature>
<dbReference type="Proteomes" id="UP000236291">
    <property type="component" value="Unassembled WGS sequence"/>
</dbReference>
<protein>
    <submittedName>
        <fullName evidence="1">Uncharacterized protein</fullName>
    </submittedName>
</protein>
<proteinExistence type="predicted"/>
<dbReference type="AlphaFoldDB" id="A0A2K3JLQ6"/>
<dbReference type="EMBL" id="ASHM01069779">
    <property type="protein sequence ID" value="PNX54972.1"/>
    <property type="molecule type" value="Genomic_DNA"/>
</dbReference>
<name>A0A2K3JLQ6_TRIPR</name>
<gene>
    <name evidence="1" type="ORF">L195_g048595</name>
</gene>
<evidence type="ECO:0000313" key="1">
    <source>
        <dbReference type="EMBL" id="PNX54972.1"/>
    </source>
</evidence>
<reference evidence="1 2" key="1">
    <citation type="journal article" date="2014" name="Am. J. Bot.">
        <title>Genome assembly and annotation for red clover (Trifolium pratense; Fabaceae).</title>
        <authorList>
            <person name="Istvanek J."/>
            <person name="Jaros M."/>
            <person name="Krenek A."/>
            <person name="Repkova J."/>
        </authorList>
    </citation>
    <scope>NUCLEOTIDE SEQUENCE [LARGE SCALE GENOMIC DNA]</scope>
    <source>
        <strain evidence="2">cv. Tatra</strain>
        <tissue evidence="1">Young leaves</tissue>
    </source>
</reference>
<sequence length="61" mass="7087">MKILYWNARGIGNLDTRPLNLKRFALNFRSHGIPNLWGFCDINIDPLVLQLSEQHMTFSLS</sequence>
<organism evidence="1 2">
    <name type="scientific">Trifolium pratense</name>
    <name type="common">Red clover</name>
    <dbReference type="NCBI Taxonomy" id="57577"/>
    <lineage>
        <taxon>Eukaryota</taxon>
        <taxon>Viridiplantae</taxon>
        <taxon>Streptophyta</taxon>
        <taxon>Embryophyta</taxon>
        <taxon>Tracheophyta</taxon>
        <taxon>Spermatophyta</taxon>
        <taxon>Magnoliopsida</taxon>
        <taxon>eudicotyledons</taxon>
        <taxon>Gunneridae</taxon>
        <taxon>Pentapetalae</taxon>
        <taxon>rosids</taxon>
        <taxon>fabids</taxon>
        <taxon>Fabales</taxon>
        <taxon>Fabaceae</taxon>
        <taxon>Papilionoideae</taxon>
        <taxon>50 kb inversion clade</taxon>
        <taxon>NPAAA clade</taxon>
        <taxon>Hologalegina</taxon>
        <taxon>IRL clade</taxon>
        <taxon>Trifolieae</taxon>
        <taxon>Trifolium</taxon>
    </lineage>
</organism>
<reference evidence="1 2" key="2">
    <citation type="journal article" date="2017" name="Front. Plant Sci.">
        <title>Gene Classification and Mining of Molecular Markers Useful in Red Clover (Trifolium pratense) Breeding.</title>
        <authorList>
            <person name="Istvanek J."/>
            <person name="Dluhosova J."/>
            <person name="Dluhos P."/>
            <person name="Patkova L."/>
            <person name="Nedelnik J."/>
            <person name="Repkova J."/>
        </authorList>
    </citation>
    <scope>NUCLEOTIDE SEQUENCE [LARGE SCALE GENOMIC DNA]</scope>
    <source>
        <strain evidence="2">cv. Tatra</strain>
        <tissue evidence="1">Young leaves</tissue>
    </source>
</reference>
<evidence type="ECO:0000313" key="2">
    <source>
        <dbReference type="Proteomes" id="UP000236291"/>
    </source>
</evidence>